<organism evidence="10">
    <name type="scientific">marine sediment metagenome</name>
    <dbReference type="NCBI Taxonomy" id="412755"/>
    <lineage>
        <taxon>unclassified sequences</taxon>
        <taxon>metagenomes</taxon>
        <taxon>ecological metagenomes</taxon>
    </lineage>
</organism>
<accession>A0A0F9F967</accession>
<evidence type="ECO:0000259" key="9">
    <source>
        <dbReference type="PROSITE" id="PS50109"/>
    </source>
</evidence>
<dbReference type="InterPro" id="IPR003594">
    <property type="entry name" value="HATPase_dom"/>
</dbReference>
<dbReference type="GO" id="GO:0016020">
    <property type="term" value="C:membrane"/>
    <property type="evidence" value="ECO:0007669"/>
    <property type="project" value="InterPro"/>
</dbReference>
<keyword evidence="4" id="KW-0808">Transferase</keyword>
<evidence type="ECO:0000256" key="6">
    <source>
        <dbReference type="ARBA" id="ARBA00022777"/>
    </source>
</evidence>
<gene>
    <name evidence="10" type="ORF">LCGC14_1981050</name>
</gene>
<reference evidence="10" key="1">
    <citation type="journal article" date="2015" name="Nature">
        <title>Complex archaea that bridge the gap between prokaryotes and eukaryotes.</title>
        <authorList>
            <person name="Spang A."/>
            <person name="Saw J.H."/>
            <person name="Jorgensen S.L."/>
            <person name="Zaremba-Niedzwiedzka K."/>
            <person name="Martijn J."/>
            <person name="Lind A.E."/>
            <person name="van Eijk R."/>
            <person name="Schleper C."/>
            <person name="Guy L."/>
            <person name="Ettema T.J."/>
        </authorList>
    </citation>
    <scope>NUCLEOTIDE SEQUENCE</scope>
</reference>
<keyword evidence="7" id="KW-0067">ATP-binding</keyword>
<proteinExistence type="predicted"/>
<keyword evidence="6" id="KW-0418">Kinase</keyword>
<evidence type="ECO:0000256" key="5">
    <source>
        <dbReference type="ARBA" id="ARBA00022741"/>
    </source>
</evidence>
<dbReference type="SUPFAM" id="SSF55874">
    <property type="entry name" value="ATPase domain of HSP90 chaperone/DNA topoisomerase II/histidine kinase"/>
    <property type="match status" value="1"/>
</dbReference>
<dbReference type="SMART" id="SM00387">
    <property type="entry name" value="HATPase_c"/>
    <property type="match status" value="1"/>
</dbReference>
<evidence type="ECO:0000313" key="10">
    <source>
        <dbReference type="EMBL" id="KKL82808.1"/>
    </source>
</evidence>
<dbReference type="InterPro" id="IPR011712">
    <property type="entry name" value="Sig_transdc_His_kin_sub3_dim/P"/>
</dbReference>
<protein>
    <recommendedName>
        <fullName evidence="2">histidine kinase</fullName>
        <ecNumber evidence="2">2.7.13.3</ecNumber>
    </recommendedName>
</protein>
<dbReference type="EC" id="2.7.13.3" evidence="2"/>
<dbReference type="GO" id="GO:0000155">
    <property type="term" value="F:phosphorelay sensor kinase activity"/>
    <property type="evidence" value="ECO:0007669"/>
    <property type="project" value="InterPro"/>
</dbReference>
<keyword evidence="8" id="KW-0472">Membrane</keyword>
<dbReference type="Pfam" id="PF07730">
    <property type="entry name" value="HisKA_3"/>
    <property type="match status" value="1"/>
</dbReference>
<dbReference type="InterPro" id="IPR036890">
    <property type="entry name" value="HATPase_C_sf"/>
</dbReference>
<dbReference type="GO" id="GO:0046983">
    <property type="term" value="F:protein dimerization activity"/>
    <property type="evidence" value="ECO:0007669"/>
    <property type="project" value="InterPro"/>
</dbReference>
<keyword evidence="5" id="KW-0547">Nucleotide-binding</keyword>
<dbReference type="PROSITE" id="PS50109">
    <property type="entry name" value="HIS_KIN"/>
    <property type="match status" value="1"/>
</dbReference>
<dbReference type="Pfam" id="PF02518">
    <property type="entry name" value="HATPase_c"/>
    <property type="match status" value="1"/>
</dbReference>
<comment type="caution">
    <text evidence="10">The sequence shown here is derived from an EMBL/GenBank/DDBJ whole genome shotgun (WGS) entry which is preliminary data.</text>
</comment>
<keyword evidence="3" id="KW-0597">Phosphoprotein</keyword>
<evidence type="ECO:0000256" key="1">
    <source>
        <dbReference type="ARBA" id="ARBA00000085"/>
    </source>
</evidence>
<dbReference type="Gene3D" id="3.30.565.10">
    <property type="entry name" value="Histidine kinase-like ATPase, C-terminal domain"/>
    <property type="match status" value="1"/>
</dbReference>
<dbReference type="AlphaFoldDB" id="A0A0F9F967"/>
<sequence>MERARFDRLLETYAPVRQDETGAIIGAMEFYQDPSGLESEVASSQRTGWIIVGISTAGMYLLLVGLVKGASNTLFRQHRHLERLAQDNAHLAQRVQKAAARKTETDEQLLMRIGHSLHDGPAQDLGLALLRIKSLRQGTVRHLPRGESAADRVREDFELVETALADALRETREISSDLHLPQLERLTLPETVEMAKLDHEKKTGSTIEVDGGDVPASASLPVKIAVYRVLQEALNNSHRHAGGTEQRISVSYADGWLELRIADGGPGFDPAAGEAAKGTRPGLGLRGMRERVEMLGGTLEIESAVGEGTTVRARLLLETEVR</sequence>
<evidence type="ECO:0000256" key="2">
    <source>
        <dbReference type="ARBA" id="ARBA00012438"/>
    </source>
</evidence>
<dbReference type="PANTHER" id="PTHR24421:SF10">
    <property type="entry name" value="NITRATE_NITRITE SENSOR PROTEIN NARQ"/>
    <property type="match status" value="1"/>
</dbReference>
<keyword evidence="8" id="KW-1133">Transmembrane helix</keyword>
<feature type="transmembrane region" description="Helical" evidence="8">
    <location>
        <begin position="47"/>
        <end position="67"/>
    </location>
</feature>
<evidence type="ECO:0000256" key="7">
    <source>
        <dbReference type="ARBA" id="ARBA00022840"/>
    </source>
</evidence>
<evidence type="ECO:0000256" key="8">
    <source>
        <dbReference type="SAM" id="Phobius"/>
    </source>
</evidence>
<feature type="domain" description="Histidine kinase" evidence="9">
    <location>
        <begin position="226"/>
        <end position="319"/>
    </location>
</feature>
<name>A0A0F9F967_9ZZZZ</name>
<keyword evidence="8" id="KW-0812">Transmembrane</keyword>
<dbReference type="EMBL" id="LAZR01022168">
    <property type="protein sequence ID" value="KKL82808.1"/>
    <property type="molecule type" value="Genomic_DNA"/>
</dbReference>
<dbReference type="CDD" id="cd16917">
    <property type="entry name" value="HATPase_UhpB-NarQ-NarX-like"/>
    <property type="match status" value="1"/>
</dbReference>
<evidence type="ECO:0000256" key="3">
    <source>
        <dbReference type="ARBA" id="ARBA00022553"/>
    </source>
</evidence>
<dbReference type="GO" id="GO:0005524">
    <property type="term" value="F:ATP binding"/>
    <property type="evidence" value="ECO:0007669"/>
    <property type="project" value="UniProtKB-KW"/>
</dbReference>
<dbReference type="InterPro" id="IPR050482">
    <property type="entry name" value="Sensor_HK_TwoCompSys"/>
</dbReference>
<dbReference type="PANTHER" id="PTHR24421">
    <property type="entry name" value="NITRATE/NITRITE SENSOR PROTEIN NARX-RELATED"/>
    <property type="match status" value="1"/>
</dbReference>
<dbReference type="InterPro" id="IPR005467">
    <property type="entry name" value="His_kinase_dom"/>
</dbReference>
<evidence type="ECO:0000256" key="4">
    <source>
        <dbReference type="ARBA" id="ARBA00022679"/>
    </source>
</evidence>
<comment type="catalytic activity">
    <reaction evidence="1">
        <text>ATP + protein L-histidine = ADP + protein N-phospho-L-histidine.</text>
        <dbReference type="EC" id="2.7.13.3"/>
    </reaction>
</comment>